<evidence type="ECO:0000256" key="3">
    <source>
        <dbReference type="ARBA" id="ARBA00005336"/>
    </source>
</evidence>
<dbReference type="PRINTS" id="PR00133">
    <property type="entry name" value="GLHYDRLASE3"/>
</dbReference>
<dbReference type="Pfam" id="PF00933">
    <property type="entry name" value="Glyco_hydro_3"/>
    <property type="match status" value="1"/>
</dbReference>
<evidence type="ECO:0000256" key="11">
    <source>
        <dbReference type="RuleBase" id="RU361161"/>
    </source>
</evidence>
<accession>A0A167P8N7</accession>
<dbReference type="GO" id="GO:0030245">
    <property type="term" value="P:cellulose catabolic process"/>
    <property type="evidence" value="ECO:0007669"/>
    <property type="project" value="UniProtKB-UniPathway"/>
</dbReference>
<dbReference type="InterPro" id="IPR002772">
    <property type="entry name" value="Glyco_hydro_3_C"/>
</dbReference>
<comment type="similarity">
    <text evidence="3 11">Belongs to the glycosyl hydrolase 3 family.</text>
</comment>
<evidence type="ECO:0000256" key="1">
    <source>
        <dbReference type="ARBA" id="ARBA00000448"/>
    </source>
</evidence>
<dbReference type="PANTHER" id="PTHR42715:SF2">
    <property type="entry name" value="BETA-GLUCOSIDASE F-RELATED"/>
    <property type="match status" value="1"/>
</dbReference>
<dbReference type="InterPro" id="IPR001764">
    <property type="entry name" value="Glyco_hydro_3_N"/>
</dbReference>
<dbReference type="FunFam" id="3.20.20.300:FF:000002">
    <property type="entry name" value="Probable beta-glucosidase"/>
    <property type="match status" value="1"/>
</dbReference>
<evidence type="ECO:0000256" key="4">
    <source>
        <dbReference type="ARBA" id="ARBA00012744"/>
    </source>
</evidence>
<dbReference type="Proteomes" id="UP000076738">
    <property type="component" value="Unassembled WGS sequence"/>
</dbReference>
<keyword evidence="5 11" id="KW-0378">Hydrolase</keyword>
<dbReference type="OrthoDB" id="416222at2759"/>
<dbReference type="InterPro" id="IPR017853">
    <property type="entry name" value="GH"/>
</dbReference>
<dbReference type="SMART" id="SM01217">
    <property type="entry name" value="Fn3_like"/>
    <property type="match status" value="1"/>
</dbReference>
<dbReference type="Gene3D" id="3.20.20.300">
    <property type="entry name" value="Glycoside hydrolase, family 3, N-terminal domain"/>
    <property type="match status" value="1"/>
</dbReference>
<keyword evidence="12" id="KW-0732">Signal</keyword>
<dbReference type="InterPro" id="IPR050288">
    <property type="entry name" value="Cellulose_deg_GH3"/>
</dbReference>
<dbReference type="FunFam" id="3.40.50.1700:FF:000003">
    <property type="entry name" value="Probable beta-glucosidase"/>
    <property type="match status" value="1"/>
</dbReference>
<evidence type="ECO:0000256" key="12">
    <source>
        <dbReference type="SAM" id="SignalP"/>
    </source>
</evidence>
<gene>
    <name evidence="14" type="ORF">CALVIDRAFT_511980</name>
</gene>
<proteinExistence type="inferred from homology"/>
<reference evidence="14 15" key="1">
    <citation type="journal article" date="2016" name="Mol. Biol. Evol.">
        <title>Comparative Genomics of Early-Diverging Mushroom-Forming Fungi Provides Insights into the Origins of Lignocellulose Decay Capabilities.</title>
        <authorList>
            <person name="Nagy L.G."/>
            <person name="Riley R."/>
            <person name="Tritt A."/>
            <person name="Adam C."/>
            <person name="Daum C."/>
            <person name="Floudas D."/>
            <person name="Sun H."/>
            <person name="Yadav J.S."/>
            <person name="Pangilinan J."/>
            <person name="Larsson K.H."/>
            <person name="Matsuura K."/>
            <person name="Barry K."/>
            <person name="Labutti K."/>
            <person name="Kuo R."/>
            <person name="Ohm R.A."/>
            <person name="Bhattacharya S.S."/>
            <person name="Shirouzu T."/>
            <person name="Yoshinaga Y."/>
            <person name="Martin F.M."/>
            <person name="Grigoriev I.V."/>
            <person name="Hibbett D.S."/>
        </authorList>
    </citation>
    <scope>NUCLEOTIDE SEQUENCE [LARGE SCALE GENOMIC DNA]</scope>
    <source>
        <strain evidence="14 15">TUFC12733</strain>
    </source>
</reference>
<dbReference type="PROSITE" id="PS00775">
    <property type="entry name" value="GLYCOSYL_HYDROL_F3"/>
    <property type="match status" value="1"/>
</dbReference>
<keyword evidence="10 11" id="KW-0624">Polysaccharide degradation</keyword>
<dbReference type="InterPro" id="IPR013783">
    <property type="entry name" value="Ig-like_fold"/>
</dbReference>
<keyword evidence="8 11" id="KW-0119">Carbohydrate metabolism</keyword>
<evidence type="ECO:0000256" key="6">
    <source>
        <dbReference type="ARBA" id="ARBA00023001"/>
    </source>
</evidence>
<evidence type="ECO:0000256" key="7">
    <source>
        <dbReference type="ARBA" id="ARBA00023180"/>
    </source>
</evidence>
<dbReference type="InterPro" id="IPR019800">
    <property type="entry name" value="Glyco_hydro_3_AS"/>
</dbReference>
<dbReference type="PANTHER" id="PTHR42715">
    <property type="entry name" value="BETA-GLUCOSIDASE"/>
    <property type="match status" value="1"/>
</dbReference>
<dbReference type="InterPro" id="IPR026891">
    <property type="entry name" value="Fn3-like"/>
</dbReference>
<dbReference type="EC" id="3.2.1.21" evidence="4 11"/>
<dbReference type="Gene3D" id="3.40.50.1700">
    <property type="entry name" value="Glycoside hydrolase family 3 C-terminal domain"/>
    <property type="match status" value="1"/>
</dbReference>
<evidence type="ECO:0000256" key="8">
    <source>
        <dbReference type="ARBA" id="ARBA00023277"/>
    </source>
</evidence>
<dbReference type="UniPathway" id="UPA00696"/>
<dbReference type="InterPro" id="IPR036881">
    <property type="entry name" value="Glyco_hydro_3_C_sf"/>
</dbReference>
<name>A0A167P8N7_CALVF</name>
<keyword evidence="6" id="KW-0136">Cellulose degradation</keyword>
<dbReference type="EMBL" id="KV417275">
    <property type="protein sequence ID" value="KZO98530.1"/>
    <property type="molecule type" value="Genomic_DNA"/>
</dbReference>
<feature type="signal peptide" evidence="12">
    <location>
        <begin position="1"/>
        <end position="21"/>
    </location>
</feature>
<evidence type="ECO:0000256" key="5">
    <source>
        <dbReference type="ARBA" id="ARBA00022801"/>
    </source>
</evidence>
<dbReference type="InterPro" id="IPR036962">
    <property type="entry name" value="Glyco_hydro_3_N_sf"/>
</dbReference>
<sequence length="826" mass="90086">MGTMSLLICLVLVALWPVAFGDIVSGVPDSAPPGFEEWISPIVVPAKPVSGDGPWASAVARARDLVSQLTLDEKINITTGAGGNLACVDGTGALPRFNFSGFCLQDSPLGVRDTDYASAFPAGINVAATWDKQLMYDRGFAMGAEHLGKGVNMIFGPMTNLGRVAAGGRNWEGFGADPYLAGVATAQTVLGIQDNNVIACVKHFYGNEQEHYRGGGSSSEQIYSSNIDDRTAHELYIWPFAEGIRAGAASIMCSYNKVNQTQNCQNSKLLNGIIKEELDFQGFIVSDAAAVRSGVDTALAGLDMHSPGFFYFGTGPYNGGASLPNEGNPDNTTYSWWGSNLITAVMNGSVPESRVDDMVTRAFAALFFTGQDLTRTPNFNYQTEDTYLNGVLVNEHVNVMENHGQLIREIGAASIVMLKNTGVLPVDVTKYRRYGIFGSDAGPNPQGPNGCADRGCDQGTLAMGWGSGTANFPYLIDPNMAITWYVYNNRPDTMIESVLDDYDYASINQVASQADICLAFVNADSGEEYITVDTNEGDRNNLTLWHSGEAVINASTSYCSNTIVVVHSVGPVLLEEWIDNPNVTAVLWAGLPGQETGNSLVDVLFGAVNPSGRLPYTLARQRGDYPADVLYESNMTTPQITYYERLMIDYRWFDAQSIVPRYEFGYGLSYTTFNYSSLSLYGQGISKRDDVNNFDARWVTDTSMAPTATYNPYLNQTYPGGPLSFSDTMYTVTFKVTNSGLRDGYEVAQLYLGFPESAMEPPKVLREFNRVWIKAEETSTVSMTLLRKDISIWDVISQSWIIPSGTFTVYIGKSSRDIQLTGSFEQ</sequence>
<dbReference type="SUPFAM" id="SSF51445">
    <property type="entry name" value="(Trans)glycosidases"/>
    <property type="match status" value="1"/>
</dbReference>
<feature type="chain" id="PRO_5007891029" description="beta-glucosidase" evidence="12">
    <location>
        <begin position="22"/>
        <end position="826"/>
    </location>
</feature>
<evidence type="ECO:0000313" key="14">
    <source>
        <dbReference type="EMBL" id="KZO98530.1"/>
    </source>
</evidence>
<dbReference type="Pfam" id="PF14310">
    <property type="entry name" value="Fn3-like"/>
    <property type="match status" value="1"/>
</dbReference>
<organism evidence="14 15">
    <name type="scientific">Calocera viscosa (strain TUFC12733)</name>
    <dbReference type="NCBI Taxonomy" id="1330018"/>
    <lineage>
        <taxon>Eukaryota</taxon>
        <taxon>Fungi</taxon>
        <taxon>Dikarya</taxon>
        <taxon>Basidiomycota</taxon>
        <taxon>Agaricomycotina</taxon>
        <taxon>Dacrymycetes</taxon>
        <taxon>Dacrymycetales</taxon>
        <taxon>Dacrymycetaceae</taxon>
        <taxon>Calocera</taxon>
    </lineage>
</organism>
<keyword evidence="15" id="KW-1185">Reference proteome</keyword>
<evidence type="ECO:0000256" key="10">
    <source>
        <dbReference type="ARBA" id="ARBA00023326"/>
    </source>
</evidence>
<evidence type="ECO:0000256" key="2">
    <source>
        <dbReference type="ARBA" id="ARBA00004987"/>
    </source>
</evidence>
<feature type="domain" description="Fibronectin type III-like" evidence="13">
    <location>
        <begin position="746"/>
        <end position="815"/>
    </location>
</feature>
<evidence type="ECO:0000259" key="13">
    <source>
        <dbReference type="SMART" id="SM01217"/>
    </source>
</evidence>
<keyword evidence="7" id="KW-0325">Glycoprotein</keyword>
<dbReference type="GO" id="GO:0008422">
    <property type="term" value="F:beta-glucosidase activity"/>
    <property type="evidence" value="ECO:0007669"/>
    <property type="project" value="UniProtKB-EC"/>
</dbReference>
<protein>
    <recommendedName>
        <fullName evidence="4 11">beta-glucosidase</fullName>
        <ecNumber evidence="4 11">3.2.1.21</ecNumber>
    </recommendedName>
</protein>
<comment type="catalytic activity">
    <reaction evidence="1 11">
        <text>Hydrolysis of terminal, non-reducing beta-D-glucosyl residues with release of beta-D-glucose.</text>
        <dbReference type="EC" id="3.2.1.21"/>
    </reaction>
</comment>
<comment type="pathway">
    <text evidence="2 11">Glycan metabolism; cellulose degradation.</text>
</comment>
<dbReference type="SUPFAM" id="SSF52279">
    <property type="entry name" value="Beta-D-glucan exohydrolase, C-terminal domain"/>
    <property type="match status" value="1"/>
</dbReference>
<keyword evidence="9 11" id="KW-0326">Glycosidase</keyword>
<evidence type="ECO:0000256" key="9">
    <source>
        <dbReference type="ARBA" id="ARBA00023295"/>
    </source>
</evidence>
<dbReference type="Pfam" id="PF01915">
    <property type="entry name" value="Glyco_hydro_3_C"/>
    <property type="match status" value="1"/>
</dbReference>
<dbReference type="Gene3D" id="2.60.40.10">
    <property type="entry name" value="Immunoglobulins"/>
    <property type="match status" value="1"/>
</dbReference>
<dbReference type="AlphaFoldDB" id="A0A167P8N7"/>
<dbReference type="STRING" id="1330018.A0A167P8N7"/>
<evidence type="ECO:0000313" key="15">
    <source>
        <dbReference type="Proteomes" id="UP000076738"/>
    </source>
</evidence>